<dbReference type="RefSeq" id="WP_223920523.1">
    <property type="nucleotide sequence ID" value="NZ_AP024948.1"/>
</dbReference>
<evidence type="ECO:0000313" key="6">
    <source>
        <dbReference type="EMBL" id="MDX7719226.1"/>
    </source>
</evidence>
<keyword evidence="5" id="KW-0347">Helicase</keyword>
<dbReference type="GO" id="GO:0005524">
    <property type="term" value="F:ATP binding"/>
    <property type="evidence" value="ECO:0007669"/>
    <property type="project" value="UniProtKB-KW"/>
</dbReference>
<evidence type="ECO:0000313" key="7">
    <source>
        <dbReference type="Proteomes" id="UP000887009"/>
    </source>
</evidence>
<dbReference type="InterPro" id="IPR027417">
    <property type="entry name" value="P-loop_NTPase"/>
</dbReference>
<feature type="domain" description="UvrD-like helicase C-terminal" evidence="3">
    <location>
        <begin position="653"/>
        <end position="697"/>
    </location>
</feature>
<dbReference type="GO" id="GO:0017116">
    <property type="term" value="F:single-stranded DNA helicase activity"/>
    <property type="evidence" value="ECO:0007669"/>
    <property type="project" value="TreeGrafter"/>
</dbReference>
<dbReference type="InterPro" id="IPR027785">
    <property type="entry name" value="UvrD-like_helicase_C"/>
</dbReference>
<dbReference type="Proteomes" id="UP001277183">
    <property type="component" value="Unassembled WGS sequence"/>
</dbReference>
<name>A0AAI9PC51_AERCA</name>
<evidence type="ECO:0000313" key="5">
    <source>
        <dbReference type="EMBL" id="GJA56684.1"/>
    </source>
</evidence>
<dbReference type="Gene3D" id="2.30.30.940">
    <property type="match status" value="1"/>
</dbReference>
<dbReference type="Pfam" id="PF13604">
    <property type="entry name" value="AAA_30"/>
    <property type="match status" value="1"/>
</dbReference>
<reference evidence="6" key="2">
    <citation type="submission" date="2023-11" db="EMBL/GenBank/DDBJ databases">
        <title>WGS of Aeromonas in Northern Israel.</title>
        <authorList>
            <person name="Hershko Y."/>
        </authorList>
    </citation>
    <scope>NUCLEOTIDE SEQUENCE</scope>
    <source>
        <strain evidence="6">77416</strain>
    </source>
</reference>
<dbReference type="GO" id="GO:0006310">
    <property type="term" value="P:DNA recombination"/>
    <property type="evidence" value="ECO:0007669"/>
    <property type="project" value="TreeGrafter"/>
</dbReference>
<evidence type="ECO:0000256" key="2">
    <source>
        <dbReference type="ARBA" id="ARBA00022840"/>
    </source>
</evidence>
<dbReference type="GO" id="GO:0009338">
    <property type="term" value="C:exodeoxyribonuclease V complex"/>
    <property type="evidence" value="ECO:0007669"/>
    <property type="project" value="TreeGrafter"/>
</dbReference>
<dbReference type="EMBL" id="JAWZVU010000006">
    <property type="protein sequence ID" value="MDX7719226.1"/>
    <property type="molecule type" value="Genomic_DNA"/>
</dbReference>
<keyword evidence="5" id="KW-0378">Hydrolase</keyword>
<keyword evidence="1" id="KW-0547">Nucleotide-binding</keyword>
<dbReference type="CDD" id="cd17933">
    <property type="entry name" value="DEXSc_RecD-like"/>
    <property type="match status" value="1"/>
</dbReference>
<evidence type="ECO:0000259" key="3">
    <source>
        <dbReference type="Pfam" id="PF13538"/>
    </source>
</evidence>
<dbReference type="Pfam" id="PF14490">
    <property type="entry name" value="HHH_RecD2"/>
    <property type="match status" value="1"/>
</dbReference>
<gene>
    <name evidence="5" type="primary">recD2</name>
    <name evidence="5" type="ORF">KAM348_41070</name>
    <name evidence="6" type="ORF">SJS77_01855</name>
</gene>
<reference evidence="5" key="1">
    <citation type="submission" date="2021-07" db="EMBL/GenBank/DDBJ databases">
        <title>Draft genome sequence of carbapenem-resistant Aeromonas spp. in Japan.</title>
        <authorList>
            <person name="Maehana S."/>
            <person name="Suzuki M."/>
            <person name="Kitasato H."/>
        </authorList>
    </citation>
    <scope>NUCLEOTIDE SEQUENCE</scope>
    <source>
        <strain evidence="5">KAM348</strain>
    </source>
</reference>
<dbReference type="PANTHER" id="PTHR43788">
    <property type="entry name" value="DNA2/NAM7 HELICASE FAMILY MEMBER"/>
    <property type="match status" value="1"/>
</dbReference>
<accession>A0AAI9PC51</accession>
<feature type="domain" description="ATP-dependent RecD2 DNA helicase-like helix-hairpin-helix" evidence="4">
    <location>
        <begin position="149"/>
        <end position="239"/>
    </location>
</feature>
<proteinExistence type="predicted"/>
<dbReference type="Pfam" id="PF13538">
    <property type="entry name" value="UvrD_C_2"/>
    <property type="match status" value="1"/>
</dbReference>
<dbReference type="EMBL" id="BPNL01000086">
    <property type="protein sequence ID" value="GJA56684.1"/>
    <property type="molecule type" value="Genomic_DNA"/>
</dbReference>
<dbReference type="InterPro" id="IPR029493">
    <property type="entry name" value="RecD2-like_HHH"/>
</dbReference>
<dbReference type="Proteomes" id="UP000887009">
    <property type="component" value="Unassembled WGS sequence"/>
</dbReference>
<keyword evidence="2" id="KW-0067">ATP-binding</keyword>
<protein>
    <submittedName>
        <fullName evidence="6">AAA family ATPase</fullName>
    </submittedName>
    <submittedName>
        <fullName evidence="5">ATP-dependent RecD-like DNA helicase</fullName>
    </submittedName>
</protein>
<dbReference type="CDD" id="cd18809">
    <property type="entry name" value="SF1_C_RecD"/>
    <property type="match status" value="1"/>
</dbReference>
<evidence type="ECO:0000259" key="4">
    <source>
        <dbReference type="Pfam" id="PF14490"/>
    </source>
</evidence>
<dbReference type="PANTHER" id="PTHR43788:SF6">
    <property type="entry name" value="DNA HELICASE B"/>
    <property type="match status" value="1"/>
</dbReference>
<dbReference type="Gene3D" id="3.40.50.300">
    <property type="entry name" value="P-loop containing nucleotide triphosphate hydrolases"/>
    <property type="match status" value="2"/>
</dbReference>
<organism evidence="5 7">
    <name type="scientific">Aeromonas caviae</name>
    <name type="common">Aeromonas punctata</name>
    <dbReference type="NCBI Taxonomy" id="648"/>
    <lineage>
        <taxon>Bacteria</taxon>
        <taxon>Pseudomonadati</taxon>
        <taxon>Pseudomonadota</taxon>
        <taxon>Gammaproteobacteria</taxon>
        <taxon>Aeromonadales</taxon>
        <taxon>Aeromonadaceae</taxon>
        <taxon>Aeromonas</taxon>
    </lineage>
</organism>
<evidence type="ECO:0000256" key="1">
    <source>
        <dbReference type="ARBA" id="ARBA00022741"/>
    </source>
</evidence>
<dbReference type="SUPFAM" id="SSF52540">
    <property type="entry name" value="P-loop containing nucleoside triphosphate hydrolases"/>
    <property type="match status" value="2"/>
</dbReference>
<sequence>MNLDGLVEITSVFPSPLGGAIFKGIRLGERNAISFRASYKVIVRIPKVGEFWRIHGAEMLTKDYGLVIIVESAVLANLPSSRYVGNLLSKHDAFRGISFGRAKVNKLLEAIGDFALVDLLNKGNYVAISEAGVNIDICKRVCDAWESLKEETELATFLAEHNLDSSLAAKITRLCRYNVMERLKRNPYALISISKTKLSTLKLIADVARKLGVSGDDDRASIGIVEFALYEQLQRGHTMVLISELKARIEKLTKEIRSTLSPERIISAAMSSKAVCAYEKDGHIYLQPIGAAFIEHSVEKVIANLINSPLQANMYELTGYALRERIKLYNDELELHYHYRLTEQQCSGIEMALTNRVALLSGFGGTGKTTVLKAIVELSEENGIPVHVCALAGKAADRARQSINRETFTIHKLITELKRDKGRVDAYSDPLIVIDEASMVDISLANSLFSAFNGQPFRLLLVGDTAQLPPIGFGLFWHVLVGSSLSKTHLNIVHRVVSDSPLHHSAMKIRAGEPHSLPRYEGQEKGIYLLEDNDDLLVRLASLRSKIDAVTLTSYASERYKSSTKAINQLLQKRLNRNDDKIMDLGEVRILLNDPVIATTNVYPLEIYNGMTGTVTALGLNVSGEVGCEIKFDDRDASIRLTKSQCWEVGLDLAYALTIHKSQGSEYDSCIVCLSNTMERSALYTAITRTKKLCIVIGTEREFNESIARRPRYETIKCGFEVAN</sequence>
<comment type="caution">
    <text evidence="5">The sequence shown here is derived from an EMBL/GenBank/DDBJ whole genome shotgun (WGS) entry which is preliminary data.</text>
</comment>
<dbReference type="InterPro" id="IPR050534">
    <property type="entry name" value="Coronavir_polyprotein_1ab"/>
</dbReference>
<dbReference type="AlphaFoldDB" id="A0AAI9PC51"/>